<dbReference type="AlphaFoldDB" id="A0A081BY81"/>
<protein>
    <submittedName>
        <fullName evidence="2">Uncharacterized protein</fullName>
    </submittedName>
</protein>
<gene>
    <name evidence="2" type="ORF">U27_04251</name>
</gene>
<dbReference type="HOGENOM" id="CLU_154570_4_2_0"/>
<accession>A0A081BY81</accession>
<dbReference type="eggNOG" id="COG2886">
    <property type="taxonomic scope" value="Bacteria"/>
</dbReference>
<organism evidence="2">
    <name type="scientific">Vecturithrix granuli</name>
    <dbReference type="NCBI Taxonomy" id="1499967"/>
    <lineage>
        <taxon>Bacteria</taxon>
        <taxon>Candidatus Moduliflexota</taxon>
        <taxon>Candidatus Vecturitrichia</taxon>
        <taxon>Candidatus Vecturitrichales</taxon>
        <taxon>Candidatus Vecturitrichaceae</taxon>
        <taxon>Candidatus Vecturithrix</taxon>
    </lineage>
</organism>
<dbReference type="InterPro" id="IPR052264">
    <property type="entry name" value="UPF0175_domain"/>
</dbReference>
<comment type="similarity">
    <text evidence="1">Belongs to the UPF0175 family.</text>
</comment>
<dbReference type="InterPro" id="IPR005368">
    <property type="entry name" value="UPF0175"/>
</dbReference>
<sequence>MNTATFSLEIPVEILEVVKLPPQEAEQEFRKELALALYQREVLSLGKARLIAKMTRWEFEELLGQRKIPRHYTERDVEEDIRYGLGHQ</sequence>
<dbReference type="PANTHER" id="PTHR37525:SF1">
    <property type="entry name" value="UPF0175 PROTEIN SSL1255"/>
    <property type="match status" value="1"/>
</dbReference>
<proteinExistence type="inferred from homology"/>
<name>A0A081BY81_VECG1</name>
<keyword evidence="3" id="KW-1185">Reference proteome</keyword>
<dbReference type="EMBL" id="DF820465">
    <property type="protein sequence ID" value="GAK57286.1"/>
    <property type="molecule type" value="Genomic_DNA"/>
</dbReference>
<evidence type="ECO:0000313" key="3">
    <source>
        <dbReference type="Proteomes" id="UP000030661"/>
    </source>
</evidence>
<evidence type="ECO:0000313" key="2">
    <source>
        <dbReference type="EMBL" id="GAK57286.1"/>
    </source>
</evidence>
<reference evidence="2" key="1">
    <citation type="journal article" date="2015" name="PeerJ">
        <title>First genomic representation of candidate bacterial phylum KSB3 points to enhanced environmental sensing as a trigger of wastewater bulking.</title>
        <authorList>
            <person name="Sekiguchi Y."/>
            <person name="Ohashi A."/>
            <person name="Parks D.H."/>
            <person name="Yamauchi T."/>
            <person name="Tyson G.W."/>
            <person name="Hugenholtz P."/>
        </authorList>
    </citation>
    <scope>NUCLEOTIDE SEQUENCE [LARGE SCALE GENOMIC DNA]</scope>
</reference>
<dbReference type="STRING" id="1499967.U27_04251"/>
<dbReference type="Pfam" id="PF03683">
    <property type="entry name" value="UPF0175"/>
    <property type="match status" value="1"/>
</dbReference>
<dbReference type="PANTHER" id="PTHR37525">
    <property type="entry name" value="UPF0175 PROTEIN SSL1255"/>
    <property type="match status" value="1"/>
</dbReference>
<evidence type="ECO:0000256" key="1">
    <source>
        <dbReference type="ARBA" id="ARBA00005651"/>
    </source>
</evidence>
<dbReference type="Proteomes" id="UP000030661">
    <property type="component" value="Unassembled WGS sequence"/>
</dbReference>